<organism evidence="2">
    <name type="scientific">Anguilla anguilla</name>
    <name type="common">European freshwater eel</name>
    <name type="synonym">Muraena anguilla</name>
    <dbReference type="NCBI Taxonomy" id="7936"/>
    <lineage>
        <taxon>Eukaryota</taxon>
        <taxon>Metazoa</taxon>
        <taxon>Chordata</taxon>
        <taxon>Craniata</taxon>
        <taxon>Vertebrata</taxon>
        <taxon>Euteleostomi</taxon>
        <taxon>Actinopterygii</taxon>
        <taxon>Neopterygii</taxon>
        <taxon>Teleostei</taxon>
        <taxon>Anguilliformes</taxon>
        <taxon>Anguillidae</taxon>
        <taxon>Anguilla</taxon>
    </lineage>
</organism>
<dbReference type="AlphaFoldDB" id="A0A0E9WTL0"/>
<sequence length="63" mass="7012">MIVACTLLVIHISRAYIYILYIWVCVVILNMCAVLYAAAPIEVVCSALPNCPQFICTYAKLLC</sequence>
<reference evidence="2" key="1">
    <citation type="submission" date="2014-11" db="EMBL/GenBank/DDBJ databases">
        <authorList>
            <person name="Amaro Gonzalez C."/>
        </authorList>
    </citation>
    <scope>NUCLEOTIDE SEQUENCE</scope>
</reference>
<keyword evidence="1" id="KW-1133">Transmembrane helix</keyword>
<keyword evidence="1" id="KW-0812">Transmembrane</keyword>
<evidence type="ECO:0000256" key="1">
    <source>
        <dbReference type="SAM" id="Phobius"/>
    </source>
</evidence>
<accession>A0A0E9WTL0</accession>
<evidence type="ECO:0000313" key="2">
    <source>
        <dbReference type="EMBL" id="JAH92880.1"/>
    </source>
</evidence>
<keyword evidence="1" id="KW-0472">Membrane</keyword>
<proteinExistence type="predicted"/>
<dbReference type="EMBL" id="GBXM01015697">
    <property type="protein sequence ID" value="JAH92880.1"/>
    <property type="molecule type" value="Transcribed_RNA"/>
</dbReference>
<name>A0A0E9WTL0_ANGAN</name>
<evidence type="ECO:0008006" key="3">
    <source>
        <dbReference type="Google" id="ProtNLM"/>
    </source>
</evidence>
<feature type="transmembrane region" description="Helical" evidence="1">
    <location>
        <begin position="16"/>
        <end position="39"/>
    </location>
</feature>
<reference evidence="2" key="2">
    <citation type="journal article" date="2015" name="Fish Shellfish Immunol.">
        <title>Early steps in the European eel (Anguilla anguilla)-Vibrio vulnificus interaction in the gills: Role of the RtxA13 toxin.</title>
        <authorList>
            <person name="Callol A."/>
            <person name="Pajuelo D."/>
            <person name="Ebbesson L."/>
            <person name="Teles M."/>
            <person name="MacKenzie S."/>
            <person name="Amaro C."/>
        </authorList>
    </citation>
    <scope>NUCLEOTIDE SEQUENCE</scope>
</reference>
<protein>
    <recommendedName>
        <fullName evidence="3">G-protein coupled receptors family 1 profile domain-containing protein</fullName>
    </recommendedName>
</protein>